<dbReference type="Proteomes" id="UP000518878">
    <property type="component" value="Unassembled WGS sequence"/>
</dbReference>
<reference evidence="2 3" key="1">
    <citation type="journal article" date="2006" name="Int. J. Syst. Evol. Microbiol.">
        <title>Dyella yeojuensis sp. nov., isolated from greenhouse soil in Korea.</title>
        <authorList>
            <person name="Kim B.Y."/>
            <person name="Weon H.Y."/>
            <person name="Lee K.H."/>
            <person name="Seok S.J."/>
            <person name="Kwon S.W."/>
            <person name="Go S.J."/>
            <person name="Stackebrandt E."/>
        </authorList>
    </citation>
    <scope>NUCLEOTIDE SEQUENCE [LARGE SCALE GENOMIC DNA]</scope>
    <source>
        <strain evidence="2 3">DSM 17673</strain>
    </source>
</reference>
<keyword evidence="2" id="KW-0223">Dioxygenase</keyword>
<proteinExistence type="predicted"/>
<keyword evidence="2" id="KW-0560">Oxidoreductase</keyword>
<gene>
    <name evidence="2" type="ORF">HBF32_05020</name>
</gene>
<feature type="compositionally biased region" description="Polar residues" evidence="1">
    <location>
        <begin position="15"/>
        <end position="27"/>
    </location>
</feature>
<feature type="region of interest" description="Disordered" evidence="1">
    <location>
        <begin position="1"/>
        <end position="29"/>
    </location>
</feature>
<comment type="caution">
    <text evidence="2">The sequence shown here is derived from an EMBL/GenBank/DDBJ whole genome shotgun (WGS) entry which is preliminary data.</text>
</comment>
<evidence type="ECO:0000313" key="2">
    <source>
        <dbReference type="EMBL" id="NID14828.1"/>
    </source>
</evidence>
<dbReference type="GO" id="GO:0051213">
    <property type="term" value="F:dioxygenase activity"/>
    <property type="evidence" value="ECO:0007669"/>
    <property type="project" value="UniProtKB-KW"/>
</dbReference>
<organism evidence="2 3">
    <name type="scientific">Luteibacter yeojuensis</name>
    <dbReference type="NCBI Taxonomy" id="345309"/>
    <lineage>
        <taxon>Bacteria</taxon>
        <taxon>Pseudomonadati</taxon>
        <taxon>Pseudomonadota</taxon>
        <taxon>Gammaproteobacteria</taxon>
        <taxon>Lysobacterales</taxon>
        <taxon>Rhodanobacteraceae</taxon>
        <taxon>Luteibacter</taxon>
    </lineage>
</organism>
<dbReference type="InterPro" id="IPR018724">
    <property type="entry name" value="2OG-Fe_dioxygenase"/>
</dbReference>
<keyword evidence="3" id="KW-1185">Reference proteome</keyword>
<accession>A0A7X5QSX3</accession>
<dbReference type="Pfam" id="PF10014">
    <property type="entry name" value="2OG-Fe_Oxy_2"/>
    <property type="match status" value="1"/>
</dbReference>
<dbReference type="AlphaFoldDB" id="A0A7X5QSX3"/>
<evidence type="ECO:0000313" key="3">
    <source>
        <dbReference type="Proteomes" id="UP000518878"/>
    </source>
</evidence>
<dbReference type="Gene3D" id="2.60.120.620">
    <property type="entry name" value="q2cbj1_9rhob like domain"/>
    <property type="match status" value="1"/>
</dbReference>
<name>A0A7X5QSX3_9GAMM</name>
<sequence length="263" mass="29213">MVRPLRHPRSERSYTSRMNAPQEATETSLHDQVRDEGFAFVHGPDMRALVEHLAPLTDWNAFAASWDALEPDTYLAATGRFRRRRHATFAASRFGHVEPRPRQAHFQTLAYNALQGDIERWFEPVLPEIANGSTMGAILDFCRDFFGGLSPEVPHWHVEVHQFRIEATAGAAGEPTPEGSHRDGVDYVLVLLVDRENIASGTTTIHAPDGRALGEFTLAQPFDAALIHDPRVFHGVTPVTPLDPTKASHRDVLVVTFRAAEAG</sequence>
<dbReference type="EMBL" id="JAAQTL010000001">
    <property type="protein sequence ID" value="NID14828.1"/>
    <property type="molecule type" value="Genomic_DNA"/>
</dbReference>
<protein>
    <submittedName>
        <fullName evidence="2">2OG-Fe dioxygenase family protein</fullName>
    </submittedName>
</protein>
<evidence type="ECO:0000256" key="1">
    <source>
        <dbReference type="SAM" id="MobiDB-lite"/>
    </source>
</evidence>